<dbReference type="PROSITE" id="PS51257">
    <property type="entry name" value="PROKAR_LIPOPROTEIN"/>
    <property type="match status" value="1"/>
</dbReference>
<protein>
    <submittedName>
        <fullName evidence="9">RagB/SusD family nutrient uptake outer membrane protein</fullName>
    </submittedName>
</protein>
<sequence length="502" mass="57246">MKNPIYLFILSVCFIAGFSSCAKKFDLIPPDGIIRENYWQTKEQVHAAVIGCYASLMDGGSSASTRGPAETFFIWGEIRADMITPSLGTRAEENEIFNISTQQNNTLVDWRPIYNIINYCNTVLDYAPSVLQKDQTFTQEALNGYLAEAKALRAMMYFYLVRSFGDVPLKLISTASDEDIVQLAKSTQQEVLAQIVKDLAEAEPHAVTTYGDVRDKGRITRYTINTIQADVALWMENYTAAVTACDKVINSRRFGLIASSAAWYNILYRTGNSNESIFEIQFNQQKLNPFYAMHALPATRRYIAANRVMDQVFTTELNLLTEAPDIRSNGASVRAEDNAIWKYIGTNNEDMIAQADSYTHWFFYRYADILLMKAEALAQMDGRGEEVLALVNQVRNRAFAPEATNNNPDITNKEELSLYVLEERAREFAFEGKRWYDVLRYVKKNNYSNIAYLQEMVAGIVPASSVRTAQAKMLDHNSHYFPIYFYELQTNKQLIQNPFYKQ</sequence>
<evidence type="ECO:0000256" key="5">
    <source>
        <dbReference type="ARBA" id="ARBA00023237"/>
    </source>
</evidence>
<evidence type="ECO:0000313" key="10">
    <source>
        <dbReference type="Proteomes" id="UP001325680"/>
    </source>
</evidence>
<feature type="domain" description="RagB/SusD" evidence="7">
    <location>
        <begin position="350"/>
        <end position="500"/>
    </location>
</feature>
<dbReference type="Gene3D" id="1.25.40.390">
    <property type="match status" value="1"/>
</dbReference>
<dbReference type="SUPFAM" id="SSF48452">
    <property type="entry name" value="TPR-like"/>
    <property type="match status" value="1"/>
</dbReference>
<feature type="domain" description="SusD-like N-terminal" evidence="8">
    <location>
        <begin position="94"/>
        <end position="202"/>
    </location>
</feature>
<keyword evidence="5" id="KW-0998">Cell outer membrane</keyword>
<dbReference type="Pfam" id="PF07980">
    <property type="entry name" value="SusD_RagB"/>
    <property type="match status" value="1"/>
</dbReference>
<dbReference type="RefSeq" id="WP_245957711.1">
    <property type="nucleotide sequence ID" value="NZ_CP139960.1"/>
</dbReference>
<dbReference type="Proteomes" id="UP001325680">
    <property type="component" value="Chromosome"/>
</dbReference>
<evidence type="ECO:0000256" key="4">
    <source>
        <dbReference type="ARBA" id="ARBA00023136"/>
    </source>
</evidence>
<comment type="subcellular location">
    <subcellularLocation>
        <location evidence="1">Cell outer membrane</location>
    </subcellularLocation>
</comment>
<dbReference type="InterPro" id="IPR033985">
    <property type="entry name" value="SusD-like_N"/>
</dbReference>
<evidence type="ECO:0000259" key="7">
    <source>
        <dbReference type="Pfam" id="PF07980"/>
    </source>
</evidence>
<dbReference type="CDD" id="cd08977">
    <property type="entry name" value="SusD"/>
    <property type="match status" value="1"/>
</dbReference>
<evidence type="ECO:0000256" key="6">
    <source>
        <dbReference type="SAM" id="SignalP"/>
    </source>
</evidence>
<keyword evidence="4" id="KW-0472">Membrane</keyword>
<accession>A0ABZ0W4C9</accession>
<evidence type="ECO:0000259" key="8">
    <source>
        <dbReference type="Pfam" id="PF14322"/>
    </source>
</evidence>
<comment type="similarity">
    <text evidence="2">Belongs to the SusD family.</text>
</comment>
<feature type="signal peptide" evidence="6">
    <location>
        <begin position="1"/>
        <end position="24"/>
    </location>
</feature>
<evidence type="ECO:0000256" key="1">
    <source>
        <dbReference type="ARBA" id="ARBA00004442"/>
    </source>
</evidence>
<organism evidence="9 10">
    <name type="scientific">Niabella yanshanensis</name>
    <dbReference type="NCBI Taxonomy" id="577386"/>
    <lineage>
        <taxon>Bacteria</taxon>
        <taxon>Pseudomonadati</taxon>
        <taxon>Bacteroidota</taxon>
        <taxon>Chitinophagia</taxon>
        <taxon>Chitinophagales</taxon>
        <taxon>Chitinophagaceae</taxon>
        <taxon>Niabella</taxon>
    </lineage>
</organism>
<dbReference type="InterPro" id="IPR011990">
    <property type="entry name" value="TPR-like_helical_dom_sf"/>
</dbReference>
<proteinExistence type="inferred from homology"/>
<reference evidence="9 10" key="1">
    <citation type="submission" date="2023-12" db="EMBL/GenBank/DDBJ databases">
        <title>Genome sequencing and assembly of bacterial species from a model synthetic community.</title>
        <authorList>
            <person name="Hogle S.L."/>
        </authorList>
    </citation>
    <scope>NUCLEOTIDE SEQUENCE [LARGE SCALE GENOMIC DNA]</scope>
    <source>
        <strain evidence="9 10">HAMBI_3031</strain>
    </source>
</reference>
<keyword evidence="3 6" id="KW-0732">Signal</keyword>
<evidence type="ECO:0000256" key="2">
    <source>
        <dbReference type="ARBA" id="ARBA00006275"/>
    </source>
</evidence>
<name>A0ABZ0W4C9_9BACT</name>
<keyword evidence="10" id="KW-1185">Reference proteome</keyword>
<dbReference type="EMBL" id="CP139960">
    <property type="protein sequence ID" value="WQD38092.1"/>
    <property type="molecule type" value="Genomic_DNA"/>
</dbReference>
<evidence type="ECO:0000256" key="3">
    <source>
        <dbReference type="ARBA" id="ARBA00022729"/>
    </source>
</evidence>
<gene>
    <name evidence="9" type="ORF">U0035_20705</name>
</gene>
<dbReference type="InterPro" id="IPR012944">
    <property type="entry name" value="SusD_RagB_dom"/>
</dbReference>
<dbReference type="Pfam" id="PF14322">
    <property type="entry name" value="SusD-like_3"/>
    <property type="match status" value="1"/>
</dbReference>
<feature type="chain" id="PRO_5045898826" evidence="6">
    <location>
        <begin position="25"/>
        <end position="502"/>
    </location>
</feature>
<evidence type="ECO:0000313" key="9">
    <source>
        <dbReference type="EMBL" id="WQD38092.1"/>
    </source>
</evidence>